<dbReference type="GO" id="GO:0016491">
    <property type="term" value="F:oxidoreductase activity"/>
    <property type="evidence" value="ECO:0007669"/>
    <property type="project" value="UniProtKB-KW"/>
</dbReference>
<dbReference type="Proteomes" id="UP000612893">
    <property type="component" value="Unassembled WGS sequence"/>
</dbReference>
<organism evidence="5 6">
    <name type="scientific">Candidatus Nephthysia bennettiae</name>
    <dbReference type="NCBI Taxonomy" id="3127016"/>
    <lineage>
        <taxon>Bacteria</taxon>
        <taxon>Bacillati</taxon>
        <taxon>Candidatus Dormiibacterota</taxon>
        <taxon>Candidatus Dormibacteria</taxon>
        <taxon>Candidatus Dormibacterales</taxon>
        <taxon>Candidatus Dormibacteraceae</taxon>
        <taxon>Candidatus Nephthysia</taxon>
    </lineage>
</organism>
<evidence type="ECO:0000256" key="3">
    <source>
        <dbReference type="SAM" id="Phobius"/>
    </source>
</evidence>
<dbReference type="SUPFAM" id="SSF51905">
    <property type="entry name" value="FAD/NAD(P)-binding domain"/>
    <property type="match status" value="1"/>
</dbReference>
<dbReference type="RefSeq" id="WP_338198614.1">
    <property type="nucleotide sequence ID" value="NZ_JAEKNR010000023.1"/>
</dbReference>
<comment type="caution">
    <text evidence="5">The sequence shown here is derived from an EMBL/GenBank/DDBJ whole genome shotgun (WGS) entry which is preliminary data.</text>
</comment>
<name>A0A934JZ22_9BACT</name>
<evidence type="ECO:0000256" key="1">
    <source>
        <dbReference type="ARBA" id="ARBA00022630"/>
    </source>
</evidence>
<proteinExistence type="predicted"/>
<evidence type="ECO:0000313" key="5">
    <source>
        <dbReference type="EMBL" id="MBJ7596784.1"/>
    </source>
</evidence>
<feature type="transmembrane region" description="Helical" evidence="3">
    <location>
        <begin position="6"/>
        <end position="27"/>
    </location>
</feature>
<dbReference type="Pfam" id="PF00890">
    <property type="entry name" value="FAD_binding_2"/>
    <property type="match status" value="1"/>
</dbReference>
<keyword evidence="1" id="KW-0285">Flavoprotein</keyword>
<feature type="non-terminal residue" evidence="5">
    <location>
        <position position="107"/>
    </location>
</feature>
<dbReference type="EMBL" id="JAEKNR010000023">
    <property type="protein sequence ID" value="MBJ7596784.1"/>
    <property type="molecule type" value="Genomic_DNA"/>
</dbReference>
<dbReference type="Gene3D" id="3.50.50.60">
    <property type="entry name" value="FAD/NAD(P)-binding domain"/>
    <property type="match status" value="1"/>
</dbReference>
<sequence length="107" mass="10682">MAPERVPYDVVVIGLGLAGLVSGLAAASRGARTLLVGKGHGTLRFRSGSIDVLGHWDGRPVDSPAGQLPALAAERPEHPYALAGAGLEPGLEAVRVAAAAVGLDLGG</sequence>
<keyword evidence="2" id="KW-0560">Oxidoreductase</keyword>
<evidence type="ECO:0000313" key="6">
    <source>
        <dbReference type="Proteomes" id="UP000612893"/>
    </source>
</evidence>
<keyword evidence="3" id="KW-0812">Transmembrane</keyword>
<gene>
    <name evidence="5" type="ORF">JF922_01670</name>
</gene>
<accession>A0A934JZ22</accession>
<protein>
    <submittedName>
        <fullName evidence="5">FAD-binding protein</fullName>
    </submittedName>
</protein>
<evidence type="ECO:0000256" key="2">
    <source>
        <dbReference type="ARBA" id="ARBA00023002"/>
    </source>
</evidence>
<reference evidence="5" key="1">
    <citation type="submission" date="2020-10" db="EMBL/GenBank/DDBJ databases">
        <title>Ca. Dormibacterota MAGs.</title>
        <authorList>
            <person name="Montgomery K."/>
        </authorList>
    </citation>
    <scope>NUCLEOTIDE SEQUENCE [LARGE SCALE GENOMIC DNA]</scope>
    <source>
        <strain evidence="5">SC8812_S17_10</strain>
    </source>
</reference>
<dbReference type="InterPro" id="IPR003953">
    <property type="entry name" value="FAD-dep_OxRdtase_2_FAD-bd"/>
</dbReference>
<keyword evidence="3" id="KW-1133">Transmembrane helix</keyword>
<evidence type="ECO:0000259" key="4">
    <source>
        <dbReference type="Pfam" id="PF00890"/>
    </source>
</evidence>
<keyword evidence="3" id="KW-0472">Membrane</keyword>
<dbReference type="AlphaFoldDB" id="A0A934JZ22"/>
<keyword evidence="6" id="KW-1185">Reference proteome</keyword>
<feature type="domain" description="FAD-dependent oxidoreductase 2 FAD-binding" evidence="4">
    <location>
        <begin position="9"/>
        <end position="85"/>
    </location>
</feature>
<dbReference type="InterPro" id="IPR036188">
    <property type="entry name" value="FAD/NAD-bd_sf"/>
</dbReference>